<organism evidence="1 2">
    <name type="scientific">Shimia abyssi</name>
    <dbReference type="NCBI Taxonomy" id="1662395"/>
    <lineage>
        <taxon>Bacteria</taxon>
        <taxon>Pseudomonadati</taxon>
        <taxon>Pseudomonadota</taxon>
        <taxon>Alphaproteobacteria</taxon>
        <taxon>Rhodobacterales</taxon>
        <taxon>Roseobacteraceae</taxon>
    </lineage>
</organism>
<comment type="caution">
    <text evidence="1">The sequence shown here is derived from an EMBL/GenBank/DDBJ whole genome shotgun (WGS) entry which is preliminary data.</text>
</comment>
<accession>A0A2P8FD68</accession>
<evidence type="ECO:0008006" key="3">
    <source>
        <dbReference type="Google" id="ProtNLM"/>
    </source>
</evidence>
<keyword evidence="2" id="KW-1185">Reference proteome</keyword>
<dbReference type="AlphaFoldDB" id="A0A2P8FD68"/>
<name>A0A2P8FD68_9RHOB</name>
<reference evidence="1 2" key="1">
    <citation type="submission" date="2018-03" db="EMBL/GenBank/DDBJ databases">
        <title>Genomic Encyclopedia of Archaeal and Bacterial Type Strains, Phase II (KMG-II): from individual species to whole genera.</title>
        <authorList>
            <person name="Goeker M."/>
        </authorList>
    </citation>
    <scope>NUCLEOTIDE SEQUENCE [LARGE SCALE GENOMIC DNA]</scope>
    <source>
        <strain evidence="1 2">DSM 100673</strain>
    </source>
</reference>
<protein>
    <recommendedName>
        <fullName evidence="3">Dihydroorotate dehydrogenase</fullName>
    </recommendedName>
</protein>
<gene>
    <name evidence="1" type="ORF">CLV88_10579</name>
</gene>
<dbReference type="EMBL" id="PYGJ01000005">
    <property type="protein sequence ID" value="PSL19657.1"/>
    <property type="molecule type" value="Genomic_DNA"/>
</dbReference>
<evidence type="ECO:0000313" key="2">
    <source>
        <dbReference type="Proteomes" id="UP000240418"/>
    </source>
</evidence>
<sequence length="122" mass="12681">MTDKDRDDMMLDALFAEARADTAAEPSPDFLAKVLGDAEAFQPTAPEVAPLPERSGFWRSVLAVLGGWPSVSGLAMAATAGVWIGVVGSTSLIEDGIGASLLSAGQDSFLSDLDTSYAFVVE</sequence>
<dbReference type="Proteomes" id="UP000240418">
    <property type="component" value="Unassembled WGS sequence"/>
</dbReference>
<proteinExistence type="predicted"/>
<dbReference type="OrthoDB" id="7863719at2"/>
<evidence type="ECO:0000313" key="1">
    <source>
        <dbReference type="EMBL" id="PSL19657.1"/>
    </source>
</evidence>
<dbReference type="RefSeq" id="WP_106608319.1">
    <property type="nucleotide sequence ID" value="NZ_PYGJ01000005.1"/>
</dbReference>